<reference evidence="2 3" key="1">
    <citation type="journal article" date="2021" name="Sci. Rep.">
        <title>Genome sequencing of the multicellular alga Astrephomene provides insights into convergent evolution of germ-soma differentiation.</title>
        <authorList>
            <person name="Yamashita S."/>
            <person name="Yamamoto K."/>
            <person name="Matsuzaki R."/>
            <person name="Suzuki S."/>
            <person name="Yamaguchi H."/>
            <person name="Hirooka S."/>
            <person name="Minakuchi Y."/>
            <person name="Miyagishima S."/>
            <person name="Kawachi M."/>
            <person name="Toyoda A."/>
            <person name="Nozaki H."/>
        </authorList>
    </citation>
    <scope>NUCLEOTIDE SEQUENCE [LARGE SCALE GENOMIC DNA]</scope>
    <source>
        <strain evidence="2 3">NIES-4017</strain>
    </source>
</reference>
<dbReference type="EMBL" id="BMAR01000007">
    <property type="protein sequence ID" value="GFR44368.1"/>
    <property type="molecule type" value="Genomic_DNA"/>
</dbReference>
<feature type="compositionally biased region" description="Low complexity" evidence="1">
    <location>
        <begin position="340"/>
        <end position="349"/>
    </location>
</feature>
<feature type="region of interest" description="Disordered" evidence="1">
    <location>
        <begin position="728"/>
        <end position="761"/>
    </location>
</feature>
<feature type="compositionally biased region" description="Acidic residues" evidence="1">
    <location>
        <begin position="667"/>
        <end position="676"/>
    </location>
</feature>
<feature type="region of interest" description="Disordered" evidence="1">
    <location>
        <begin position="286"/>
        <end position="365"/>
    </location>
</feature>
<dbReference type="AlphaFoldDB" id="A0AAD3DML1"/>
<feature type="compositionally biased region" description="Low complexity" evidence="1">
    <location>
        <begin position="854"/>
        <end position="864"/>
    </location>
</feature>
<organism evidence="2 3">
    <name type="scientific">Astrephomene gubernaculifera</name>
    <dbReference type="NCBI Taxonomy" id="47775"/>
    <lineage>
        <taxon>Eukaryota</taxon>
        <taxon>Viridiplantae</taxon>
        <taxon>Chlorophyta</taxon>
        <taxon>core chlorophytes</taxon>
        <taxon>Chlorophyceae</taxon>
        <taxon>CS clade</taxon>
        <taxon>Chlamydomonadales</taxon>
        <taxon>Astrephomenaceae</taxon>
        <taxon>Astrephomene</taxon>
    </lineage>
</organism>
<feature type="compositionally biased region" description="Low complexity" evidence="1">
    <location>
        <begin position="829"/>
        <end position="838"/>
    </location>
</feature>
<feature type="compositionally biased region" description="Low complexity" evidence="1">
    <location>
        <begin position="988"/>
        <end position="1006"/>
    </location>
</feature>
<feature type="compositionally biased region" description="Gly residues" evidence="1">
    <location>
        <begin position="655"/>
        <end position="666"/>
    </location>
</feature>
<feature type="region of interest" description="Disordered" evidence="1">
    <location>
        <begin position="550"/>
        <end position="573"/>
    </location>
</feature>
<comment type="caution">
    <text evidence="2">The sequence shown here is derived from an EMBL/GenBank/DDBJ whole genome shotgun (WGS) entry which is preliminary data.</text>
</comment>
<feature type="compositionally biased region" description="Low complexity" evidence="1">
    <location>
        <begin position="739"/>
        <end position="753"/>
    </location>
</feature>
<protein>
    <submittedName>
        <fullName evidence="2">Uncharacterized protein</fullName>
    </submittedName>
</protein>
<feature type="compositionally biased region" description="Gly residues" evidence="1">
    <location>
        <begin position="865"/>
        <end position="874"/>
    </location>
</feature>
<feature type="non-terminal residue" evidence="2">
    <location>
        <position position="1036"/>
    </location>
</feature>
<name>A0AAD3DML1_9CHLO</name>
<keyword evidence="3" id="KW-1185">Reference proteome</keyword>
<sequence length="1036" mass="107244">MAWIGRCFGKREGKSWREATPQPAGTCLQAISPAYTEDGGFGLALYDQASFARSFSKATQAPIPTPRNNTHANYCSLKTSVSGAQGRAGWDLAIACSVRHDKDTTASLSPSGRDTVTHHIELVNVVATRPRQSLAVLWVTSPCNGEEDTSLPGHGSMYSRGAAVGCPIPSNLISSTAAAVTARMGIPLEECHRLLKDMVASDEGFLSALQQAGRAAQAGTWCTIRHRPLRTVGLRAAAPQLHQPQPAACQNVTLVQLSSCRLRLQDGSLAPGLILRLRLQQAVTATPPHHLPHPIGQASSSTGHPHPRQSGPSSPAHEILRTGSSKHPNHQHRSFLPPLAAGTTAATTGSQEGGGDRTHPRSASLSAACEGAVQGAAAAAEEADAEVVPDEVAAEAETARAVAAEALTACILVFLYDGRDGAPRGRMAYCNGRAREYLGMRPPLEQQQQQLQQQRSLQEQLFLGFDAPLAPVQQHQEISGTAAAEALLPAILQYEDPCLLQRLYDDAATEQGFCAVLKVPAFIDAAKLVDIPTAATAEAAVVAVSEATRRGLQQQRDGSSTAPPPPTSASASASLGAVGDVCGVGGGGDKNGCRVNLGRDSGQAGQGGREADAPSGFQELLRTISDIAERSEGEEDEEEDDNRGGGGGDTHRGNGRGNAGGVAGGGAEEEGEEEEMLLGTTDVRALARGAARGGGGSMRFMLRRSSAPYVLSLAPVATATTAAAASVGPASSYTHGHGPARQPNPNRCNQPNRDPSQPLKDYQLTQPCAAGVGASAAGRRHSIHNCSGEFAMTGLRMLSRAVLSIHGERLGLGAAHNSNSVSGRHAHLSTASTTASATPSGTYNRSVERQHARAAGSSGAVGSNGAVGGGGGSDCAGSSSNRGGDGGGGGSGAAGSRGDGAGGVQLDAWEQELLQRLERGFPRGCGAAAAAPPPRVPSGPQHHHLFARNDSTSVRRQLLQQQQSASAWNLGCQPGGQPLQPPVLLPLQKQQQEQGQQQKQQQQQQPRPFAKRGVRRVATLESGSLRRLVATAAAAG</sequence>
<feature type="region of interest" description="Disordered" evidence="1">
    <location>
        <begin position="597"/>
        <end position="677"/>
    </location>
</feature>
<proteinExistence type="predicted"/>
<feature type="region of interest" description="Disordered" evidence="1">
    <location>
        <begin position="816"/>
        <end position="903"/>
    </location>
</feature>
<feature type="region of interest" description="Disordered" evidence="1">
    <location>
        <begin position="988"/>
        <end position="1017"/>
    </location>
</feature>
<feature type="compositionally biased region" description="Gly residues" evidence="1">
    <location>
        <begin position="883"/>
        <end position="903"/>
    </location>
</feature>
<dbReference type="Proteomes" id="UP001054857">
    <property type="component" value="Unassembled WGS sequence"/>
</dbReference>
<evidence type="ECO:0000256" key="1">
    <source>
        <dbReference type="SAM" id="MobiDB-lite"/>
    </source>
</evidence>
<accession>A0AAD3DML1</accession>
<feature type="compositionally biased region" description="Acidic residues" evidence="1">
    <location>
        <begin position="632"/>
        <end position="641"/>
    </location>
</feature>
<feature type="region of interest" description="Disordered" evidence="1">
    <location>
        <begin position="924"/>
        <end position="945"/>
    </location>
</feature>
<evidence type="ECO:0000313" key="2">
    <source>
        <dbReference type="EMBL" id="GFR44368.1"/>
    </source>
</evidence>
<evidence type="ECO:0000313" key="3">
    <source>
        <dbReference type="Proteomes" id="UP001054857"/>
    </source>
</evidence>
<gene>
    <name evidence="2" type="ORF">Agub_g5590</name>
</gene>